<keyword evidence="3 6" id="KW-0560">Oxidoreductase</keyword>
<comment type="similarity">
    <text evidence="6">Belongs to the AhpD family.</text>
</comment>
<dbReference type="InterPro" id="IPR004674">
    <property type="entry name" value="AhpD"/>
</dbReference>
<comment type="function">
    <text evidence="6">Antioxidant protein with alkyl hydroperoxidase activity. Required for the reduction of the AhpC active site cysteine residues and for the regeneration of the AhpC enzyme activity.</text>
</comment>
<accession>A0A177I942</accession>
<dbReference type="EMBL" id="LSTQ01000026">
    <property type="protein sequence ID" value="OAH25146.1"/>
    <property type="molecule type" value="Genomic_DNA"/>
</dbReference>
<feature type="active site" description="Proton donor" evidence="6">
    <location>
        <position position="133"/>
    </location>
</feature>
<dbReference type="GO" id="GO:0051920">
    <property type="term" value="F:peroxiredoxin activity"/>
    <property type="evidence" value="ECO:0007669"/>
    <property type="project" value="InterPro"/>
</dbReference>
<gene>
    <name evidence="6" type="primary">ahpD</name>
    <name evidence="8" type="ORF">AYJ05_07985</name>
</gene>
<evidence type="ECO:0000256" key="1">
    <source>
        <dbReference type="ARBA" id="ARBA00022559"/>
    </source>
</evidence>
<comment type="subunit">
    <text evidence="6">Homotrimer.</text>
</comment>
<dbReference type="EC" id="1.11.1.28" evidence="6"/>
<name>A0A177I942_9CORY</name>
<evidence type="ECO:0000259" key="7">
    <source>
        <dbReference type="Pfam" id="PF02627"/>
    </source>
</evidence>
<dbReference type="InterPro" id="IPR029032">
    <property type="entry name" value="AhpD-like"/>
</dbReference>
<evidence type="ECO:0000256" key="5">
    <source>
        <dbReference type="ARBA" id="ARBA00023284"/>
    </source>
</evidence>
<evidence type="ECO:0000256" key="2">
    <source>
        <dbReference type="ARBA" id="ARBA00022862"/>
    </source>
</evidence>
<evidence type="ECO:0000256" key="4">
    <source>
        <dbReference type="ARBA" id="ARBA00023157"/>
    </source>
</evidence>
<keyword evidence="4 6" id="KW-1015">Disulfide bond</keyword>
<dbReference type="NCBIfam" id="TIGR00778">
    <property type="entry name" value="ahpD_dom"/>
    <property type="match status" value="1"/>
</dbReference>
<feature type="domain" description="Carboxymuconolactone decarboxylase-like" evidence="7">
    <location>
        <begin position="103"/>
        <end position="173"/>
    </location>
</feature>
<dbReference type="GO" id="GO:0045454">
    <property type="term" value="P:cell redox homeostasis"/>
    <property type="evidence" value="ECO:0007669"/>
    <property type="project" value="TreeGrafter"/>
</dbReference>
<dbReference type="GO" id="GO:0015036">
    <property type="term" value="F:disulfide oxidoreductase activity"/>
    <property type="evidence" value="ECO:0007669"/>
    <property type="project" value="TreeGrafter"/>
</dbReference>
<evidence type="ECO:0000313" key="8">
    <source>
        <dbReference type="EMBL" id="OAH25146.1"/>
    </source>
</evidence>
<dbReference type="InterPro" id="IPR003779">
    <property type="entry name" value="CMD-like"/>
</dbReference>
<dbReference type="PANTHER" id="PTHR33930:SF7">
    <property type="entry name" value="ALKYL HYDROPEROXIDE REDUCTASE AHPD"/>
    <property type="match status" value="1"/>
</dbReference>
<dbReference type="GO" id="GO:0032843">
    <property type="term" value="F:hydroperoxide reductase activity"/>
    <property type="evidence" value="ECO:0007669"/>
    <property type="project" value="InterPro"/>
</dbReference>
<keyword evidence="1 6" id="KW-0575">Peroxidase</keyword>
<evidence type="ECO:0000313" key="9">
    <source>
        <dbReference type="Proteomes" id="UP000076947"/>
    </source>
</evidence>
<keyword evidence="2 6" id="KW-0049">Antioxidant</keyword>
<dbReference type="PANTHER" id="PTHR33930">
    <property type="entry name" value="ALKYL HYDROPEROXIDE REDUCTASE AHPD"/>
    <property type="match status" value="1"/>
</dbReference>
<feature type="active site" description="Cysteine sulfenic acid (-SOH) intermediate" evidence="6">
    <location>
        <position position="136"/>
    </location>
</feature>
<keyword evidence="9" id="KW-1185">Reference proteome</keyword>
<dbReference type="Proteomes" id="UP000076947">
    <property type="component" value="Unassembled WGS sequence"/>
</dbReference>
<comment type="catalytic activity">
    <reaction evidence="6">
        <text>N(6)-[(R)-dihydrolipoyl]-L-lysyl-[lipoyl-carrier protein] + a hydroperoxide = N(6)-[(R)-lipoyl]-L-lysyl-[lipoyl-carrier protein] + an alcohol + H2O</text>
        <dbReference type="Rhea" id="RHEA:62636"/>
        <dbReference type="Rhea" id="RHEA-COMP:10502"/>
        <dbReference type="Rhea" id="RHEA-COMP:16355"/>
        <dbReference type="ChEBI" id="CHEBI:15377"/>
        <dbReference type="ChEBI" id="CHEBI:30879"/>
        <dbReference type="ChEBI" id="CHEBI:35924"/>
        <dbReference type="ChEBI" id="CHEBI:83099"/>
        <dbReference type="ChEBI" id="CHEBI:83100"/>
        <dbReference type="EC" id="1.11.1.28"/>
    </reaction>
</comment>
<dbReference type="OrthoDB" id="9801997at2"/>
<feature type="disulfide bond" description="Interchain (with AhpC); in linked form" evidence="6">
    <location>
        <position position="136"/>
    </location>
</feature>
<reference evidence="9" key="1">
    <citation type="submission" date="2016-02" db="EMBL/GenBank/DDBJ databases">
        <authorList>
            <person name="Kaur G."/>
            <person name="Nair G.R."/>
            <person name="Mayilraj S."/>
        </authorList>
    </citation>
    <scope>NUCLEOTIDE SEQUENCE [LARGE SCALE GENOMIC DNA]</scope>
    <source>
        <strain evidence="9">GA-15</strain>
    </source>
</reference>
<sequence>MENPKLRDLKQRIPHYAKSQQRNLEVLLNSSVLTPQQKWGCLLVSAALSKNAYLLKTIDAQSQKFLSDTAKEAALACIATMTLNNCGFRAKHWLGTDFEDVRFGLRNTVDLKPGISQADYEVWAIAASAINGCEQCIQAHSQTGQDEGLKIEQLWEAVKIASVISSLAQILHVHEVIDN</sequence>
<dbReference type="Pfam" id="PF02627">
    <property type="entry name" value="CMD"/>
    <property type="match status" value="1"/>
</dbReference>
<protein>
    <recommendedName>
        <fullName evidence="6">Alkyl hydroperoxide reductase AhpD</fullName>
        <ecNumber evidence="6">1.11.1.28</ecNumber>
    </recommendedName>
    <alternativeName>
        <fullName evidence="6">Alkylhydroperoxidase AhpD</fullName>
    </alternativeName>
</protein>
<dbReference type="HAMAP" id="MF_01676">
    <property type="entry name" value="AhpD"/>
    <property type="match status" value="1"/>
</dbReference>
<feature type="disulfide bond" evidence="6">
    <location>
        <begin position="133"/>
        <end position="136"/>
    </location>
</feature>
<organism evidence="8 9">
    <name type="scientific">Corynebacterium stationis</name>
    <dbReference type="NCBI Taxonomy" id="1705"/>
    <lineage>
        <taxon>Bacteria</taxon>
        <taxon>Bacillati</taxon>
        <taxon>Actinomycetota</taxon>
        <taxon>Actinomycetes</taxon>
        <taxon>Mycobacteriales</taxon>
        <taxon>Corynebacteriaceae</taxon>
        <taxon>Corynebacterium</taxon>
    </lineage>
</organism>
<dbReference type="STRING" id="1705.CA21670_05100"/>
<dbReference type="InterPro" id="IPR004675">
    <property type="entry name" value="AhpD_core"/>
</dbReference>
<dbReference type="GO" id="GO:0006979">
    <property type="term" value="P:response to oxidative stress"/>
    <property type="evidence" value="ECO:0007669"/>
    <property type="project" value="InterPro"/>
</dbReference>
<comment type="caution">
    <text evidence="8">The sequence shown here is derived from an EMBL/GenBank/DDBJ whole genome shotgun (WGS) entry which is preliminary data.</text>
</comment>
<keyword evidence="5 6" id="KW-0676">Redox-active center</keyword>
<dbReference type="AlphaFoldDB" id="A0A177I942"/>
<proteinExistence type="inferred from homology"/>
<evidence type="ECO:0000256" key="3">
    <source>
        <dbReference type="ARBA" id="ARBA00023002"/>
    </source>
</evidence>
<dbReference type="Gene3D" id="1.20.1290.10">
    <property type="entry name" value="AhpD-like"/>
    <property type="match status" value="1"/>
</dbReference>
<dbReference type="SUPFAM" id="SSF69118">
    <property type="entry name" value="AhpD-like"/>
    <property type="match status" value="1"/>
</dbReference>
<evidence type="ECO:0000256" key="6">
    <source>
        <dbReference type="HAMAP-Rule" id="MF_01676"/>
    </source>
</evidence>